<dbReference type="GO" id="GO:0003677">
    <property type="term" value="F:DNA binding"/>
    <property type="evidence" value="ECO:0007669"/>
    <property type="project" value="UniProtKB-KW"/>
</dbReference>
<dbReference type="SUPFAM" id="SSF46955">
    <property type="entry name" value="Putative DNA-binding domain"/>
    <property type="match status" value="1"/>
</dbReference>
<dbReference type="Gene3D" id="3.20.80.10">
    <property type="entry name" value="Regulatory factor, effector binding domain"/>
    <property type="match status" value="1"/>
</dbReference>
<evidence type="ECO:0000313" key="3">
    <source>
        <dbReference type="EMBL" id="NEB94378.1"/>
    </source>
</evidence>
<feature type="domain" description="HTH merR-type" evidence="2">
    <location>
        <begin position="5"/>
        <end position="75"/>
    </location>
</feature>
<dbReference type="PROSITE" id="PS50937">
    <property type="entry name" value="HTH_MERR_2"/>
    <property type="match status" value="1"/>
</dbReference>
<dbReference type="InterPro" id="IPR047057">
    <property type="entry name" value="MerR_fam"/>
</dbReference>
<dbReference type="SMART" id="SM00871">
    <property type="entry name" value="AraC_E_bind"/>
    <property type="match status" value="1"/>
</dbReference>
<dbReference type="EMBL" id="JAAGMR010000247">
    <property type="protein sequence ID" value="NEB94378.1"/>
    <property type="molecule type" value="Genomic_DNA"/>
</dbReference>
<evidence type="ECO:0000256" key="1">
    <source>
        <dbReference type="ARBA" id="ARBA00023125"/>
    </source>
</evidence>
<accession>A0A7K3QWV5</accession>
<dbReference type="SUPFAM" id="SSF55136">
    <property type="entry name" value="Probable bacterial effector-binding domain"/>
    <property type="match status" value="1"/>
</dbReference>
<organism evidence="3 4">
    <name type="scientific">Streptomyces bauhiniae</name>
    <dbReference type="NCBI Taxonomy" id="2340725"/>
    <lineage>
        <taxon>Bacteria</taxon>
        <taxon>Bacillati</taxon>
        <taxon>Actinomycetota</taxon>
        <taxon>Actinomycetes</taxon>
        <taxon>Kitasatosporales</taxon>
        <taxon>Streptomycetaceae</taxon>
        <taxon>Streptomyces</taxon>
    </lineage>
</organism>
<evidence type="ECO:0000313" key="4">
    <source>
        <dbReference type="Proteomes" id="UP000470520"/>
    </source>
</evidence>
<comment type="caution">
    <text evidence="3">The sequence shown here is derived from an EMBL/GenBank/DDBJ whole genome shotgun (WGS) entry which is preliminary data.</text>
</comment>
<name>A0A7K3QWV5_9ACTN</name>
<keyword evidence="1" id="KW-0238">DNA-binding</keyword>
<dbReference type="CDD" id="cd01107">
    <property type="entry name" value="HTH_BmrR"/>
    <property type="match status" value="1"/>
</dbReference>
<gene>
    <name evidence="3" type="ORF">G3I21_22315</name>
</gene>
<dbReference type="InterPro" id="IPR011256">
    <property type="entry name" value="Reg_factor_effector_dom_sf"/>
</dbReference>
<dbReference type="PANTHER" id="PTHR30204:SF97">
    <property type="entry name" value="MERR FAMILY REGULATORY PROTEIN"/>
    <property type="match status" value="1"/>
</dbReference>
<dbReference type="AlphaFoldDB" id="A0A7K3QWV5"/>
<reference evidence="3 4" key="1">
    <citation type="submission" date="2020-01" db="EMBL/GenBank/DDBJ databases">
        <title>Insect and environment-associated Actinomycetes.</title>
        <authorList>
            <person name="Currrie C."/>
            <person name="Chevrette M."/>
            <person name="Carlson C."/>
            <person name="Stubbendieck R."/>
            <person name="Wendt-Pienkowski E."/>
        </authorList>
    </citation>
    <scope>NUCLEOTIDE SEQUENCE [LARGE SCALE GENOMIC DNA]</scope>
    <source>
        <strain evidence="3 4">SID7754</strain>
    </source>
</reference>
<dbReference type="SMART" id="SM00422">
    <property type="entry name" value="HTH_MERR"/>
    <property type="match status" value="1"/>
</dbReference>
<evidence type="ECO:0000259" key="2">
    <source>
        <dbReference type="PROSITE" id="PS50937"/>
    </source>
</evidence>
<dbReference type="InterPro" id="IPR029442">
    <property type="entry name" value="GyrI-like"/>
</dbReference>
<dbReference type="InterPro" id="IPR009061">
    <property type="entry name" value="DNA-bd_dom_put_sf"/>
</dbReference>
<dbReference type="Pfam" id="PF13411">
    <property type="entry name" value="MerR_1"/>
    <property type="match status" value="1"/>
</dbReference>
<protein>
    <submittedName>
        <fullName evidence="3">MerR family transcriptional regulator</fullName>
    </submittedName>
</protein>
<dbReference type="Gene3D" id="1.10.1660.10">
    <property type="match status" value="1"/>
</dbReference>
<dbReference type="Pfam" id="PF06445">
    <property type="entry name" value="GyrI-like"/>
    <property type="match status" value="1"/>
</dbReference>
<dbReference type="InterPro" id="IPR010499">
    <property type="entry name" value="AraC_E-bd"/>
</dbReference>
<sequence>MGPVLLSIGDFARMTYLSVKTLRHYHDIGLLEPAEVDPSTGYRRYTPAQVPLAQVIRRFRDLGMPLEELAAVVRAPDVDTRNAVIARHLAQMEDRLRQTRETVRSLRNLVDNPTAAVPVEFRSTAPTPVLAVRAVLDQDEVPGWLSPALTELYEALGTQVVPAGPPGALYAPTLFEAERGEVTAFVPVTGPAAPAATGRTQALILPATEYAVAVHNGPAEDLDRTFAALGTYVAEHAITVQAPLREHYLEGLLDAGHAHVEVCWPVFRTAP</sequence>
<proteinExistence type="predicted"/>
<dbReference type="GO" id="GO:0003700">
    <property type="term" value="F:DNA-binding transcription factor activity"/>
    <property type="evidence" value="ECO:0007669"/>
    <property type="project" value="InterPro"/>
</dbReference>
<dbReference type="Proteomes" id="UP000470520">
    <property type="component" value="Unassembled WGS sequence"/>
</dbReference>
<dbReference type="RefSeq" id="WP_164191529.1">
    <property type="nucleotide sequence ID" value="NZ_JAAGMR010000247.1"/>
</dbReference>
<dbReference type="PANTHER" id="PTHR30204">
    <property type="entry name" value="REDOX-CYCLING DRUG-SENSING TRANSCRIPTIONAL ACTIVATOR SOXR"/>
    <property type="match status" value="1"/>
</dbReference>
<dbReference type="InterPro" id="IPR000551">
    <property type="entry name" value="MerR-type_HTH_dom"/>
</dbReference>